<dbReference type="InterPro" id="IPR004568">
    <property type="entry name" value="Ppantetheine-prot_Trfase_dom"/>
</dbReference>
<evidence type="ECO:0000256" key="7">
    <source>
        <dbReference type="ARBA" id="ARBA00023160"/>
    </source>
</evidence>
<dbReference type="RefSeq" id="WP_015770916.1">
    <property type="nucleotide sequence ID" value="NC_013174.1"/>
</dbReference>
<keyword evidence="5 8" id="KW-0460">Magnesium</keyword>
<evidence type="ECO:0000256" key="8">
    <source>
        <dbReference type="HAMAP-Rule" id="MF_00101"/>
    </source>
</evidence>
<dbReference type="eggNOG" id="COG0736">
    <property type="taxonomic scope" value="Bacteria"/>
</dbReference>
<dbReference type="OrthoDB" id="517356at2"/>
<protein>
    <recommendedName>
        <fullName evidence="8">Holo-[acyl-carrier-protein] synthase</fullName>
        <shortName evidence="8">Holo-ACP synthase</shortName>
        <ecNumber evidence="8">2.7.8.7</ecNumber>
    </recommendedName>
    <alternativeName>
        <fullName evidence="8">4'-phosphopantetheinyl transferase AcpS</fullName>
    </alternativeName>
</protein>
<dbReference type="NCBIfam" id="TIGR00556">
    <property type="entry name" value="pantethn_trn"/>
    <property type="match status" value="1"/>
</dbReference>
<dbReference type="Proteomes" id="UP000000628">
    <property type="component" value="Chromosome"/>
</dbReference>
<dbReference type="Gene3D" id="3.90.470.20">
    <property type="entry name" value="4'-phosphopantetheinyl transferase domain"/>
    <property type="match status" value="1"/>
</dbReference>
<dbReference type="InterPro" id="IPR002582">
    <property type="entry name" value="ACPS"/>
</dbReference>
<feature type="domain" description="4'-phosphopantetheinyl transferase" evidence="9">
    <location>
        <begin position="4"/>
        <end position="89"/>
    </location>
</feature>
<feature type="binding site" evidence="8">
    <location>
        <position position="8"/>
    </location>
    <ligand>
        <name>Mg(2+)</name>
        <dbReference type="ChEBI" id="CHEBI:18420"/>
    </ligand>
</feature>
<dbReference type="GO" id="GO:0000287">
    <property type="term" value="F:magnesium ion binding"/>
    <property type="evidence" value="ECO:0007669"/>
    <property type="project" value="UniProtKB-UniRule"/>
</dbReference>
<evidence type="ECO:0000256" key="2">
    <source>
        <dbReference type="ARBA" id="ARBA00022679"/>
    </source>
</evidence>
<dbReference type="GO" id="GO:0006633">
    <property type="term" value="P:fatty acid biosynthetic process"/>
    <property type="evidence" value="ECO:0007669"/>
    <property type="project" value="UniProtKB-UniRule"/>
</dbReference>
<dbReference type="EMBL" id="CP001706">
    <property type="protein sequence ID" value="ACV08288.1"/>
    <property type="molecule type" value="Genomic_DNA"/>
</dbReference>
<keyword evidence="6 8" id="KW-0443">Lipid metabolism</keyword>
<reference evidence="10 11" key="1">
    <citation type="journal article" date="2009" name="Stand. Genomic Sci.">
        <title>Complete genome sequence of Jonesia denitrificans type strain (Prevot 55134).</title>
        <authorList>
            <person name="Pukall R."/>
            <person name="Gehrich-Schroter G."/>
            <person name="Lapidus A."/>
            <person name="Nolan M."/>
            <person name="Glavina Del Rio T."/>
            <person name="Lucas S."/>
            <person name="Chen F."/>
            <person name="Tice H."/>
            <person name="Pitluck S."/>
            <person name="Cheng J.F."/>
            <person name="Copeland A."/>
            <person name="Saunders E."/>
            <person name="Brettin T."/>
            <person name="Detter J.C."/>
            <person name="Bruce D."/>
            <person name="Goodwin L."/>
            <person name="Pati A."/>
            <person name="Ivanova N."/>
            <person name="Mavromatis K."/>
            <person name="Ovchinnikova G."/>
            <person name="Chen A."/>
            <person name="Palaniappan K."/>
            <person name="Land M."/>
            <person name="Hauser L."/>
            <person name="Chang Y.J."/>
            <person name="Jeffries C.D."/>
            <person name="Chain P."/>
            <person name="Goker M."/>
            <person name="Bristow J."/>
            <person name="Eisen J.A."/>
            <person name="Markowitz V."/>
            <person name="Hugenholtz P."/>
            <person name="Kyrpides N.C."/>
            <person name="Klenk H.P."/>
            <person name="Han C."/>
        </authorList>
    </citation>
    <scope>NUCLEOTIDE SEQUENCE [LARGE SCALE GENOMIC DNA]</scope>
    <source>
        <strain evidence="11">ATCC 14870 / DSM 20603 / BCRC 15368 / CIP 55.134 / JCM 11481 / NBRC 15587 / NCTC 10816 / Prevot 55134</strain>
    </source>
</reference>
<dbReference type="InterPro" id="IPR008278">
    <property type="entry name" value="4-PPantetheinyl_Trfase_dom"/>
</dbReference>
<keyword evidence="3 8" id="KW-0479">Metal-binding</keyword>
<keyword evidence="11" id="KW-1185">Reference proteome</keyword>
<proteinExistence type="inferred from homology"/>
<dbReference type="AlphaFoldDB" id="C7R173"/>
<dbReference type="GO" id="GO:0008897">
    <property type="term" value="F:holo-[acyl-carrier-protein] synthase activity"/>
    <property type="evidence" value="ECO:0007669"/>
    <property type="project" value="UniProtKB-UniRule"/>
</dbReference>
<dbReference type="SUPFAM" id="SSF56214">
    <property type="entry name" value="4'-phosphopantetheinyl transferase"/>
    <property type="match status" value="1"/>
</dbReference>
<dbReference type="STRING" id="471856.Jden_0624"/>
<name>C7R173_JONDD</name>
<comment type="cofactor">
    <cofactor evidence="8">
        <name>Mg(2+)</name>
        <dbReference type="ChEBI" id="CHEBI:18420"/>
    </cofactor>
</comment>
<dbReference type="EC" id="2.7.8.7" evidence="8"/>
<evidence type="ECO:0000256" key="5">
    <source>
        <dbReference type="ARBA" id="ARBA00022842"/>
    </source>
</evidence>
<dbReference type="HAMAP" id="MF_00101">
    <property type="entry name" value="AcpS"/>
    <property type="match status" value="1"/>
</dbReference>
<evidence type="ECO:0000259" key="9">
    <source>
        <dbReference type="Pfam" id="PF01648"/>
    </source>
</evidence>
<comment type="similarity">
    <text evidence="8">Belongs to the P-Pant transferase superfamily. AcpS family.</text>
</comment>
<sequence>MIIGIGVDVVDVSRFAATIDRVPRLVERLFAPQERDMPVQSLAARFAAKEAIAKALGSPGGLRWHDAVILRAPGRRPEVHVSGTVAHVASEQGIKVFHVSLSHDGPIATAMIVAEG</sequence>
<dbReference type="NCBIfam" id="NF000832">
    <property type="entry name" value="PRK00070.3-2"/>
    <property type="match status" value="1"/>
</dbReference>
<accession>C7R173</accession>
<comment type="function">
    <text evidence="8">Transfers the 4'-phosphopantetheine moiety from coenzyme A to a Ser of acyl-carrier-protein.</text>
</comment>
<organism evidence="10 11">
    <name type="scientific">Jonesia denitrificans (strain ATCC 14870 / DSM 20603 / BCRC 15368 / CIP 55.134 / JCM 11481 / NBRC 15587 / NCTC 10816 / Prevot 55134)</name>
    <name type="common">Listeria denitrificans</name>
    <dbReference type="NCBI Taxonomy" id="471856"/>
    <lineage>
        <taxon>Bacteria</taxon>
        <taxon>Bacillati</taxon>
        <taxon>Actinomycetota</taxon>
        <taxon>Actinomycetes</taxon>
        <taxon>Micrococcales</taxon>
        <taxon>Jonesiaceae</taxon>
        <taxon>Jonesia</taxon>
    </lineage>
</organism>
<comment type="catalytic activity">
    <reaction evidence="8">
        <text>apo-[ACP] + CoA = holo-[ACP] + adenosine 3',5'-bisphosphate + H(+)</text>
        <dbReference type="Rhea" id="RHEA:12068"/>
        <dbReference type="Rhea" id="RHEA-COMP:9685"/>
        <dbReference type="Rhea" id="RHEA-COMP:9690"/>
        <dbReference type="ChEBI" id="CHEBI:15378"/>
        <dbReference type="ChEBI" id="CHEBI:29999"/>
        <dbReference type="ChEBI" id="CHEBI:57287"/>
        <dbReference type="ChEBI" id="CHEBI:58343"/>
        <dbReference type="ChEBI" id="CHEBI:64479"/>
        <dbReference type="EC" id="2.7.8.7"/>
    </reaction>
</comment>
<feature type="binding site" evidence="8">
    <location>
        <position position="50"/>
    </location>
    <ligand>
        <name>Mg(2+)</name>
        <dbReference type="ChEBI" id="CHEBI:18420"/>
    </ligand>
</feature>
<keyword evidence="7 8" id="KW-0275">Fatty acid biosynthesis</keyword>
<keyword evidence="8" id="KW-0963">Cytoplasm</keyword>
<evidence type="ECO:0000256" key="3">
    <source>
        <dbReference type="ARBA" id="ARBA00022723"/>
    </source>
</evidence>
<dbReference type="HOGENOM" id="CLU_089696_0_0_11"/>
<dbReference type="GO" id="GO:0005737">
    <property type="term" value="C:cytoplasm"/>
    <property type="evidence" value="ECO:0007669"/>
    <property type="project" value="UniProtKB-SubCell"/>
</dbReference>
<dbReference type="KEGG" id="jde:Jden_0624"/>
<dbReference type="InterPro" id="IPR037143">
    <property type="entry name" value="4-PPantetheinyl_Trfase_dom_sf"/>
</dbReference>
<evidence type="ECO:0000313" key="10">
    <source>
        <dbReference type="EMBL" id="ACV08288.1"/>
    </source>
</evidence>
<gene>
    <name evidence="8" type="primary">acpS</name>
    <name evidence="10" type="ordered locus">Jden_0624</name>
</gene>
<keyword evidence="1 8" id="KW-0444">Lipid biosynthesis</keyword>
<evidence type="ECO:0000313" key="11">
    <source>
        <dbReference type="Proteomes" id="UP000000628"/>
    </source>
</evidence>
<evidence type="ECO:0000256" key="6">
    <source>
        <dbReference type="ARBA" id="ARBA00023098"/>
    </source>
</evidence>
<comment type="subcellular location">
    <subcellularLocation>
        <location evidence="8">Cytoplasm</location>
    </subcellularLocation>
</comment>
<dbReference type="Pfam" id="PF01648">
    <property type="entry name" value="ACPS"/>
    <property type="match status" value="1"/>
</dbReference>
<keyword evidence="4 8" id="KW-0276">Fatty acid metabolism</keyword>
<evidence type="ECO:0000256" key="4">
    <source>
        <dbReference type="ARBA" id="ARBA00022832"/>
    </source>
</evidence>
<evidence type="ECO:0000256" key="1">
    <source>
        <dbReference type="ARBA" id="ARBA00022516"/>
    </source>
</evidence>
<keyword evidence="2 8" id="KW-0808">Transferase</keyword>